<keyword evidence="4 9" id="KW-0997">Cell inner membrane</keyword>
<keyword evidence="12" id="KW-1185">Reference proteome</keyword>
<feature type="transmembrane region" description="Helical" evidence="9">
    <location>
        <begin position="113"/>
        <end position="136"/>
    </location>
</feature>
<evidence type="ECO:0000256" key="4">
    <source>
        <dbReference type="ARBA" id="ARBA00022519"/>
    </source>
</evidence>
<evidence type="ECO:0000256" key="5">
    <source>
        <dbReference type="ARBA" id="ARBA00022692"/>
    </source>
</evidence>
<reference evidence="11 12" key="1">
    <citation type="submission" date="2023-10" db="EMBL/GenBank/DDBJ databases">
        <title>Roseovarius strain S88 nov., isolated from a marine algae.</title>
        <authorList>
            <person name="Lee M.W."/>
            <person name="Lee J.K."/>
            <person name="Kim J.M."/>
            <person name="Choi D.G."/>
            <person name="Baek J.H."/>
            <person name="Bayburt H."/>
            <person name="Jung J.J."/>
            <person name="Han D.M."/>
            <person name="Jeon C.O."/>
        </authorList>
    </citation>
    <scope>NUCLEOTIDE SEQUENCE [LARGE SCALE GENOMIC DNA]</scope>
    <source>
        <strain evidence="11 12">S88</strain>
    </source>
</reference>
<evidence type="ECO:0000256" key="2">
    <source>
        <dbReference type="ARBA" id="ARBA00022448"/>
    </source>
</evidence>
<dbReference type="Pfam" id="PF04290">
    <property type="entry name" value="DctQ"/>
    <property type="match status" value="1"/>
</dbReference>
<keyword evidence="6 9" id="KW-1133">Transmembrane helix</keyword>
<comment type="caution">
    <text evidence="9">Lacks conserved residue(s) required for the propagation of feature annotation.</text>
</comment>
<evidence type="ECO:0000313" key="12">
    <source>
        <dbReference type="Proteomes" id="UP001364156"/>
    </source>
</evidence>
<dbReference type="InterPro" id="IPR007387">
    <property type="entry name" value="TRAP_DctQ"/>
</dbReference>
<dbReference type="InterPro" id="IPR055348">
    <property type="entry name" value="DctQ"/>
</dbReference>
<sequence>MQSAEEIAAITDPGEVGREHHNTGDRLTVAISNLFAWLFPILMAVICAQVVLRTLGRSEIGPGNQAWMDDLQWWLYGAAVLVGIGYAVTTNSHVRVDIRYDNFSKEKKLRTDIFALGWLFLPFIILCWDVTLHYAIASVVANEGSDSPNGLHNLWFLKIVMNASFVLIGFATWSAYVRYLGQYTRPVLWKKLLFAFPATMFLVNLAIFYALWWFVYLTGGEEMNARQVGRHPLFDEFELGSYDIKYTIVITLVATILLIGIARLMDRGPRDDSAV</sequence>
<feature type="transmembrane region" description="Helical" evidence="9">
    <location>
        <begin position="27"/>
        <end position="51"/>
    </location>
</feature>
<evidence type="ECO:0000256" key="7">
    <source>
        <dbReference type="ARBA" id="ARBA00023136"/>
    </source>
</evidence>
<dbReference type="RefSeq" id="WP_338548685.1">
    <property type="nucleotide sequence ID" value="NZ_CP146069.1"/>
</dbReference>
<feature type="transmembrane region" description="Helical" evidence="9">
    <location>
        <begin position="192"/>
        <end position="215"/>
    </location>
</feature>
<dbReference type="PANTHER" id="PTHR35011">
    <property type="entry name" value="2,3-DIKETO-L-GULONATE TRAP TRANSPORTER SMALL PERMEASE PROTEIN YIAM"/>
    <property type="match status" value="1"/>
</dbReference>
<comment type="function">
    <text evidence="9">Part of the tripartite ATP-independent periplasmic (TRAP) transport system.</text>
</comment>
<feature type="transmembrane region" description="Helical" evidence="9">
    <location>
        <begin position="71"/>
        <end position="92"/>
    </location>
</feature>
<feature type="transmembrane region" description="Helical" evidence="9">
    <location>
        <begin position="244"/>
        <end position="265"/>
    </location>
</feature>
<evidence type="ECO:0000256" key="8">
    <source>
        <dbReference type="ARBA" id="ARBA00038436"/>
    </source>
</evidence>
<feature type="transmembrane region" description="Helical" evidence="9">
    <location>
        <begin position="156"/>
        <end position="180"/>
    </location>
</feature>
<accession>A0ABZ2HG08</accession>
<keyword evidence="3" id="KW-1003">Cell membrane</keyword>
<evidence type="ECO:0000256" key="1">
    <source>
        <dbReference type="ARBA" id="ARBA00004429"/>
    </source>
</evidence>
<keyword evidence="7 9" id="KW-0472">Membrane</keyword>
<gene>
    <name evidence="11" type="ORF">RZ517_13395</name>
</gene>
<dbReference type="PANTHER" id="PTHR35011:SF4">
    <property type="entry name" value="SLL1102 PROTEIN"/>
    <property type="match status" value="1"/>
</dbReference>
<dbReference type="Proteomes" id="UP001364156">
    <property type="component" value="Chromosome"/>
</dbReference>
<proteinExistence type="inferred from homology"/>
<dbReference type="EMBL" id="CP146069">
    <property type="protein sequence ID" value="WWR45769.1"/>
    <property type="molecule type" value="Genomic_DNA"/>
</dbReference>
<protein>
    <recommendedName>
        <fullName evidence="9">TRAP transporter small permease protein</fullName>
    </recommendedName>
</protein>
<comment type="similarity">
    <text evidence="8 9">Belongs to the TRAP transporter small permease family.</text>
</comment>
<name>A0ABZ2HG08_9RHOB</name>
<keyword evidence="2 9" id="KW-0813">Transport</keyword>
<feature type="domain" description="Tripartite ATP-independent periplasmic transporters DctQ component" evidence="10">
    <location>
        <begin position="42"/>
        <end position="178"/>
    </location>
</feature>
<evidence type="ECO:0000256" key="6">
    <source>
        <dbReference type="ARBA" id="ARBA00022989"/>
    </source>
</evidence>
<comment type="subunit">
    <text evidence="9">The complex comprises the extracytoplasmic solute receptor protein and the two transmembrane proteins.</text>
</comment>
<evidence type="ECO:0000259" key="10">
    <source>
        <dbReference type="Pfam" id="PF04290"/>
    </source>
</evidence>
<keyword evidence="5 9" id="KW-0812">Transmembrane</keyword>
<evidence type="ECO:0000256" key="3">
    <source>
        <dbReference type="ARBA" id="ARBA00022475"/>
    </source>
</evidence>
<evidence type="ECO:0000256" key="9">
    <source>
        <dbReference type="RuleBase" id="RU369079"/>
    </source>
</evidence>
<evidence type="ECO:0000313" key="11">
    <source>
        <dbReference type="EMBL" id="WWR45769.1"/>
    </source>
</evidence>
<organism evidence="11 12">
    <name type="scientific">Roseovarius phycicola</name>
    <dbReference type="NCBI Taxonomy" id="3080976"/>
    <lineage>
        <taxon>Bacteria</taxon>
        <taxon>Pseudomonadati</taxon>
        <taxon>Pseudomonadota</taxon>
        <taxon>Alphaproteobacteria</taxon>
        <taxon>Rhodobacterales</taxon>
        <taxon>Roseobacteraceae</taxon>
        <taxon>Roseovarius</taxon>
    </lineage>
</organism>
<comment type="subcellular location">
    <subcellularLocation>
        <location evidence="1 9">Cell inner membrane</location>
        <topology evidence="1 9">Multi-pass membrane protein</topology>
    </subcellularLocation>
</comment>